<dbReference type="PROSITE" id="PS50927">
    <property type="entry name" value="BULB_LECTIN"/>
    <property type="match status" value="1"/>
</dbReference>
<gene>
    <name evidence="3" type="ORF">Mucpa_4160</name>
</gene>
<dbReference type="SUPFAM" id="SSF54001">
    <property type="entry name" value="Cysteine proteinases"/>
    <property type="match status" value="1"/>
</dbReference>
<feature type="signal peptide" evidence="1">
    <location>
        <begin position="1"/>
        <end position="23"/>
    </location>
</feature>
<evidence type="ECO:0000313" key="4">
    <source>
        <dbReference type="Proteomes" id="UP000002774"/>
    </source>
</evidence>
<dbReference type="Proteomes" id="UP000002774">
    <property type="component" value="Chromosome"/>
</dbReference>
<dbReference type="InterPro" id="IPR025660">
    <property type="entry name" value="Pept_his_AS"/>
</dbReference>
<reference evidence="3" key="1">
    <citation type="submission" date="2011-09" db="EMBL/GenBank/DDBJ databases">
        <title>The permanent draft genome of Mucilaginibacter paludis DSM 18603.</title>
        <authorList>
            <consortium name="US DOE Joint Genome Institute (JGI-PGF)"/>
            <person name="Lucas S."/>
            <person name="Han J."/>
            <person name="Lapidus A."/>
            <person name="Bruce D."/>
            <person name="Goodwin L."/>
            <person name="Pitluck S."/>
            <person name="Peters L."/>
            <person name="Kyrpides N."/>
            <person name="Mavromatis K."/>
            <person name="Ivanova N."/>
            <person name="Mikhailova N."/>
            <person name="Held B."/>
            <person name="Detter J.C."/>
            <person name="Tapia R."/>
            <person name="Han C."/>
            <person name="Land M."/>
            <person name="Hauser L."/>
            <person name="Markowitz V."/>
            <person name="Cheng J.-F."/>
            <person name="Hugenholtz P."/>
            <person name="Woyke T."/>
            <person name="Wu D."/>
            <person name="Tindall B."/>
            <person name="Brambilla E."/>
            <person name="Klenk H.-P."/>
            <person name="Eisen J.A."/>
        </authorList>
    </citation>
    <scope>NUCLEOTIDE SEQUENCE [LARGE SCALE GENOMIC DNA]</scope>
    <source>
        <strain evidence="3">DSM 18603</strain>
    </source>
</reference>
<protein>
    <submittedName>
        <fullName evidence="3">Curculin domain protein (Mannose-binding) lectin</fullName>
    </submittedName>
</protein>
<dbReference type="OrthoDB" id="3648721at2"/>
<dbReference type="AlphaFoldDB" id="H1Y2S2"/>
<dbReference type="InterPro" id="IPR001480">
    <property type="entry name" value="Bulb-type_lectin_dom"/>
</dbReference>
<evidence type="ECO:0000256" key="1">
    <source>
        <dbReference type="SAM" id="SignalP"/>
    </source>
</evidence>
<dbReference type="STRING" id="714943.Mucpa_4160"/>
<organism evidence="3 4">
    <name type="scientific">Mucilaginibacter paludis DSM 18603</name>
    <dbReference type="NCBI Taxonomy" id="714943"/>
    <lineage>
        <taxon>Bacteria</taxon>
        <taxon>Pseudomonadati</taxon>
        <taxon>Bacteroidota</taxon>
        <taxon>Sphingobacteriia</taxon>
        <taxon>Sphingobacteriales</taxon>
        <taxon>Sphingobacteriaceae</taxon>
        <taxon>Mucilaginibacter</taxon>
    </lineage>
</organism>
<dbReference type="EMBL" id="CM001403">
    <property type="protein sequence ID" value="EHQ28251.1"/>
    <property type="molecule type" value="Genomic_DNA"/>
</dbReference>
<dbReference type="InterPro" id="IPR036426">
    <property type="entry name" value="Bulb-type_lectin_dom_sf"/>
</dbReference>
<dbReference type="PROSITE" id="PS51257">
    <property type="entry name" value="PROKAR_LIPOPROTEIN"/>
    <property type="match status" value="1"/>
</dbReference>
<dbReference type="SMART" id="SM00645">
    <property type="entry name" value="Pept_C1"/>
    <property type="match status" value="1"/>
</dbReference>
<dbReference type="PROSITE" id="PS00639">
    <property type="entry name" value="THIOL_PROTEASE_HIS"/>
    <property type="match status" value="1"/>
</dbReference>
<dbReference type="CDD" id="cd02619">
    <property type="entry name" value="Peptidase_C1"/>
    <property type="match status" value="1"/>
</dbReference>
<dbReference type="SUPFAM" id="SSF51110">
    <property type="entry name" value="alpha-D-mannose-specific plant lectins"/>
    <property type="match status" value="1"/>
</dbReference>
<dbReference type="eggNOG" id="COG1652">
    <property type="taxonomic scope" value="Bacteria"/>
</dbReference>
<sequence length="492" mass="53876">MKKNISLTLLGLLLILLVTSCKKSETSTSNLKKDSIKNQHAFGAILNQKAYLNTQHADFDKIKATLIEQGYIQNIRLNSGSLPSSIILNHPTPGWQDSSGACVSWSTGYALLGTLDNEFPVPNVSSSKSPWYVFQIDHSRTSNCDRTYGMYVSDGMAIIQSNGVPSYASDPYLGSPCTSPSPTVNAEAATNKTNSYYAISTVADIKTALNLHLPVEMGFRAYQSLIDAFNSGQVYNNNAVGSLYLNTGHAVCIVGYDDSKNAFLIQNSWGSWGGDSQNPGCMWFAYDLFSNSSLQIELYVATPHNHDALPQQYANTYFNYGGLPSFNSTILTMSDTQPLLTVGNSIYSPNNGYRLTLQTDGNLVLYKENSNATETGIWSSRTQGRPSESVYFQTDGNLVIYSLGGPIGAHTSVWASGLFNNTGLGTTHFAKFYLQDDGNFVMYWPIYYNNNYVYVVFAASDTQGGILGPHPGNLNHPLWPNNTNYALGSNFF</sequence>
<dbReference type="SMART" id="SM00108">
    <property type="entry name" value="B_lectin"/>
    <property type="match status" value="1"/>
</dbReference>
<name>H1Y2S2_9SPHI</name>
<keyword evidence="4" id="KW-1185">Reference proteome</keyword>
<dbReference type="Gene3D" id="3.90.70.10">
    <property type="entry name" value="Cysteine proteinases"/>
    <property type="match status" value="1"/>
</dbReference>
<dbReference type="InterPro" id="IPR000668">
    <property type="entry name" value="Peptidase_C1A_C"/>
</dbReference>
<keyword evidence="1" id="KW-0732">Signal</keyword>
<dbReference type="HOGENOM" id="CLU_554139_0_0_10"/>
<dbReference type="Gene3D" id="2.90.10.10">
    <property type="entry name" value="Bulb-type lectin domain"/>
    <property type="match status" value="2"/>
</dbReference>
<dbReference type="eggNOG" id="COG4870">
    <property type="taxonomic scope" value="Bacteria"/>
</dbReference>
<dbReference type="GO" id="GO:0030246">
    <property type="term" value="F:carbohydrate binding"/>
    <property type="evidence" value="ECO:0007669"/>
    <property type="project" value="UniProtKB-KW"/>
</dbReference>
<feature type="domain" description="Bulb-type lectin" evidence="2">
    <location>
        <begin position="331"/>
        <end position="455"/>
    </location>
</feature>
<dbReference type="InterPro" id="IPR038765">
    <property type="entry name" value="Papain-like_cys_pep_sf"/>
</dbReference>
<evidence type="ECO:0000259" key="2">
    <source>
        <dbReference type="PROSITE" id="PS50927"/>
    </source>
</evidence>
<proteinExistence type="predicted"/>
<dbReference type="GO" id="GO:0006508">
    <property type="term" value="P:proteolysis"/>
    <property type="evidence" value="ECO:0007669"/>
    <property type="project" value="InterPro"/>
</dbReference>
<feature type="chain" id="PRO_5003557399" evidence="1">
    <location>
        <begin position="24"/>
        <end position="492"/>
    </location>
</feature>
<dbReference type="Pfam" id="PF00112">
    <property type="entry name" value="Peptidase_C1"/>
    <property type="match status" value="1"/>
</dbReference>
<accession>H1Y2S2</accession>
<dbReference type="RefSeq" id="WP_008509002.1">
    <property type="nucleotide sequence ID" value="NZ_CM001403.1"/>
</dbReference>
<dbReference type="GO" id="GO:0008234">
    <property type="term" value="F:cysteine-type peptidase activity"/>
    <property type="evidence" value="ECO:0007669"/>
    <property type="project" value="InterPro"/>
</dbReference>
<evidence type="ECO:0000313" key="3">
    <source>
        <dbReference type="EMBL" id="EHQ28251.1"/>
    </source>
</evidence>